<keyword evidence="1" id="KW-0597">Phosphoprotein</keyword>
<dbReference type="InterPro" id="IPR008984">
    <property type="entry name" value="SMAD_FHA_dom_sf"/>
</dbReference>
<keyword evidence="4" id="KW-1185">Reference proteome</keyword>
<comment type="caution">
    <text evidence="3">The sequence shown here is derived from an EMBL/GenBank/DDBJ whole genome shotgun (WGS) entry which is preliminary data.</text>
</comment>
<dbReference type="SUPFAM" id="SSF49879">
    <property type="entry name" value="SMAD/FHA domain"/>
    <property type="match status" value="1"/>
</dbReference>
<proteinExistence type="predicted"/>
<evidence type="ECO:0000256" key="1">
    <source>
        <dbReference type="ARBA" id="ARBA00022553"/>
    </source>
</evidence>
<dbReference type="InterPro" id="IPR000253">
    <property type="entry name" value="FHA_dom"/>
</dbReference>
<gene>
    <name evidence="3" type="ORF">E1283_28360</name>
</gene>
<organism evidence="3 4">
    <name type="scientific">Streptomyces hainanensis</name>
    <dbReference type="NCBI Taxonomy" id="402648"/>
    <lineage>
        <taxon>Bacteria</taxon>
        <taxon>Bacillati</taxon>
        <taxon>Actinomycetota</taxon>
        <taxon>Actinomycetes</taxon>
        <taxon>Kitasatosporales</taxon>
        <taxon>Streptomycetaceae</taxon>
        <taxon>Streptomyces</taxon>
    </lineage>
</organism>
<protein>
    <recommendedName>
        <fullName evidence="2">FHA domain-containing protein</fullName>
    </recommendedName>
</protein>
<name>A0A4R4T000_9ACTN</name>
<evidence type="ECO:0000313" key="4">
    <source>
        <dbReference type="Proteomes" id="UP000295345"/>
    </source>
</evidence>
<reference evidence="3 4" key="1">
    <citation type="submission" date="2019-03" db="EMBL/GenBank/DDBJ databases">
        <title>Draft genome sequences of novel Actinobacteria.</title>
        <authorList>
            <person name="Sahin N."/>
            <person name="Ay H."/>
            <person name="Saygin H."/>
        </authorList>
    </citation>
    <scope>NUCLEOTIDE SEQUENCE [LARGE SCALE GENOMIC DNA]</scope>
    <source>
        <strain evidence="3 4">DSM 41900</strain>
    </source>
</reference>
<feature type="domain" description="FHA" evidence="2">
    <location>
        <begin position="54"/>
        <end position="105"/>
    </location>
</feature>
<dbReference type="EMBL" id="SMKI01000406">
    <property type="protein sequence ID" value="TDC67779.1"/>
    <property type="molecule type" value="Genomic_DNA"/>
</dbReference>
<sequence>MEPPATNSSSKVHLLPRDFGSLSHGLPASVPPGTLFVLGSAGGMSVAPDAGFRLLFGRSADDVHVRVGADDPHVSRQHGHLTRGPAAWVLHNDGRLPIRLSPSRLLLSGDQAELPSGYTPLFIVGPRQEHLLEIRIAGPAPSTPPGIECEAETRGPRVWPLTPVERLVLVCLGQRYLRNDPYPQPLTWAQVATELRDLHPAERWSERRAAHIVTNVRKRLSGSVRGLLEEEVPPPVGNTLNHNLITELLVSTTILRTDLSLLDT</sequence>
<dbReference type="Proteomes" id="UP000295345">
    <property type="component" value="Unassembled WGS sequence"/>
</dbReference>
<accession>A0A4R4T000</accession>
<dbReference type="AlphaFoldDB" id="A0A4R4T000"/>
<evidence type="ECO:0000259" key="2">
    <source>
        <dbReference type="PROSITE" id="PS50006"/>
    </source>
</evidence>
<dbReference type="OrthoDB" id="4213445at2"/>
<dbReference type="PROSITE" id="PS50006">
    <property type="entry name" value="FHA_DOMAIN"/>
    <property type="match status" value="1"/>
</dbReference>
<evidence type="ECO:0000313" key="3">
    <source>
        <dbReference type="EMBL" id="TDC67779.1"/>
    </source>
</evidence>
<dbReference type="RefSeq" id="WP_132821024.1">
    <property type="nucleotide sequence ID" value="NZ_SMKI01000406.1"/>
</dbReference>